<keyword evidence="2" id="KW-0964">Secreted</keyword>
<evidence type="ECO:0000259" key="4">
    <source>
        <dbReference type="Pfam" id="PF24517"/>
    </source>
</evidence>
<proteinExistence type="predicted"/>
<dbReference type="AlphaFoldDB" id="A0A9W8DN95"/>
<protein>
    <recommendedName>
        <fullName evidence="4">Carbohydrate-binding module family 96 domain-containing protein</fullName>
    </recommendedName>
</protein>
<feature type="domain" description="Carbohydrate-binding module family 96" evidence="4">
    <location>
        <begin position="59"/>
        <end position="197"/>
    </location>
</feature>
<organism evidence="5 6">
    <name type="scientific">Mycoemilia scoparia</name>
    <dbReference type="NCBI Taxonomy" id="417184"/>
    <lineage>
        <taxon>Eukaryota</taxon>
        <taxon>Fungi</taxon>
        <taxon>Fungi incertae sedis</taxon>
        <taxon>Zoopagomycota</taxon>
        <taxon>Kickxellomycotina</taxon>
        <taxon>Kickxellomycetes</taxon>
        <taxon>Kickxellales</taxon>
        <taxon>Kickxellaceae</taxon>
        <taxon>Mycoemilia</taxon>
    </lineage>
</organism>
<keyword evidence="3" id="KW-0732">Signal</keyword>
<comment type="caution">
    <text evidence="5">The sequence shown here is derived from an EMBL/GenBank/DDBJ whole genome shotgun (WGS) entry which is preliminary data.</text>
</comment>
<evidence type="ECO:0000256" key="3">
    <source>
        <dbReference type="ARBA" id="ARBA00022729"/>
    </source>
</evidence>
<comment type="subcellular location">
    <subcellularLocation>
        <location evidence="1">Secreted</location>
    </subcellularLocation>
</comment>
<name>A0A9W8DN95_9FUNG</name>
<dbReference type="GO" id="GO:0005576">
    <property type="term" value="C:extracellular region"/>
    <property type="evidence" value="ECO:0007669"/>
    <property type="project" value="UniProtKB-SubCell"/>
</dbReference>
<reference evidence="5" key="1">
    <citation type="submission" date="2022-07" db="EMBL/GenBank/DDBJ databases">
        <title>Phylogenomic reconstructions and comparative analyses of Kickxellomycotina fungi.</title>
        <authorList>
            <person name="Reynolds N.K."/>
            <person name="Stajich J.E."/>
            <person name="Barry K."/>
            <person name="Grigoriev I.V."/>
            <person name="Crous P."/>
            <person name="Smith M.E."/>
        </authorList>
    </citation>
    <scope>NUCLEOTIDE SEQUENCE</scope>
    <source>
        <strain evidence="5">NBRC 100468</strain>
    </source>
</reference>
<evidence type="ECO:0000313" key="6">
    <source>
        <dbReference type="Proteomes" id="UP001150538"/>
    </source>
</evidence>
<dbReference type="OrthoDB" id="5555675at2759"/>
<dbReference type="InterPro" id="IPR055372">
    <property type="entry name" value="CBM96"/>
</dbReference>
<gene>
    <name evidence="5" type="ORF">H4219_005916</name>
</gene>
<evidence type="ECO:0000256" key="1">
    <source>
        <dbReference type="ARBA" id="ARBA00004613"/>
    </source>
</evidence>
<evidence type="ECO:0000256" key="2">
    <source>
        <dbReference type="ARBA" id="ARBA00022525"/>
    </source>
</evidence>
<dbReference type="EMBL" id="JANBPU010000439">
    <property type="protein sequence ID" value="KAJ1911522.1"/>
    <property type="molecule type" value="Genomic_DNA"/>
</dbReference>
<sequence>MKLSTYSLTLTALTATAGLTIATSILQKTYSINASKDSSILRASVSCPNCPNNNCYECKFGTRATLIISSDGPGRTVDYSALIGFTLPSETINNPDRLDKCELLLPASYNNLFSPQTLRISSADPGWDEESVNGNNAPAVGSQIGQVVIPASQATPDAVDLTEACKIAAGKGSTGFSIYLTKDSANLVEIPSKDIGKPAVLRTTIY</sequence>
<dbReference type="Proteomes" id="UP001150538">
    <property type="component" value="Unassembled WGS sequence"/>
</dbReference>
<accession>A0A9W8DN95</accession>
<evidence type="ECO:0000313" key="5">
    <source>
        <dbReference type="EMBL" id="KAJ1911522.1"/>
    </source>
</evidence>
<keyword evidence="6" id="KW-1185">Reference proteome</keyword>
<dbReference type="Pfam" id="PF24517">
    <property type="entry name" value="CBM96"/>
    <property type="match status" value="1"/>
</dbReference>